<dbReference type="AlphaFoldDB" id="A0A1E4RKN1"/>
<keyword evidence="3" id="KW-1185">Reference proteome</keyword>
<dbReference type="STRING" id="984485.A0A1E4RKN1"/>
<reference evidence="3" key="1">
    <citation type="submission" date="2016-05" db="EMBL/GenBank/DDBJ databases">
        <title>Comparative genomics of biotechnologically important yeasts.</title>
        <authorList>
            <consortium name="DOE Joint Genome Institute"/>
            <person name="Riley R."/>
            <person name="Haridas S."/>
            <person name="Wolfe K.H."/>
            <person name="Lopes M.R."/>
            <person name="Hittinger C.T."/>
            <person name="Goker M."/>
            <person name="Salamov A."/>
            <person name="Wisecaver J."/>
            <person name="Long T.M."/>
            <person name="Aerts A.L."/>
            <person name="Barry K."/>
            <person name="Choi C."/>
            <person name="Clum A."/>
            <person name="Coughlan A.Y."/>
            <person name="Deshpande S."/>
            <person name="Douglass A.P."/>
            <person name="Hanson S.J."/>
            <person name="Klenk H.-P."/>
            <person name="Labutti K."/>
            <person name="Lapidus A."/>
            <person name="Lindquist E."/>
            <person name="Lipzen A."/>
            <person name="Meier-Kolthoff J.P."/>
            <person name="Ohm R.A."/>
            <person name="Otillar R.P."/>
            <person name="Pangilinan J."/>
            <person name="Peng Y."/>
            <person name="Rokas A."/>
            <person name="Rosa C.A."/>
            <person name="Scheuner C."/>
            <person name="Sibirny A.A."/>
            <person name="Slot J.C."/>
            <person name="Stielow J.B."/>
            <person name="Sun H."/>
            <person name="Kurtzman C.P."/>
            <person name="Blackwell M."/>
            <person name="Grigoriev I.V."/>
            <person name="Jeffries T.W."/>
        </authorList>
    </citation>
    <scope>NUCLEOTIDE SEQUENCE [LARGE SCALE GENOMIC DNA]</scope>
    <source>
        <strain evidence="3">NRRL Y-1933</strain>
    </source>
</reference>
<accession>A0A1E4RKN1</accession>
<feature type="compositionally biased region" description="Basic and acidic residues" evidence="1">
    <location>
        <begin position="273"/>
        <end position="288"/>
    </location>
</feature>
<protein>
    <recommendedName>
        <fullName evidence="4">37 kDa cell surface protein</fullName>
    </recommendedName>
</protein>
<gene>
    <name evidence="2" type="ORF">HYPBUDRAFT_148149</name>
</gene>
<name>A0A1E4RKN1_9ASCO</name>
<dbReference type="RefSeq" id="XP_020076911.1">
    <property type="nucleotide sequence ID" value="XM_020220104.1"/>
</dbReference>
<evidence type="ECO:0000313" key="3">
    <source>
        <dbReference type="Proteomes" id="UP000095085"/>
    </source>
</evidence>
<sequence length="329" mass="38123">MPKPTQIIALGAIAAGGAYYYDQNVQPIWSNHKVPPIEDDKKQPFDLKKIDSKTKELGNKLTNRFEEQKKEIESKTRNSSLFNQVKEEPKDNRTLPIKLADKYIDVINSFGESTTAKTTELNQDSKNLKSKVEDESKSWFNWFDSKKKDEQANLEASKEHWFDWGASKQDQLTSQAEEEKKNWLNWGSAKKDEVNDQLNDVKDWNKSKLQEADETRLKYQQQVKDEYDVQSKKFNDTLSKEKKAAIDQYNSAKHNLEDLTSKLSSKTSSLFGSKEEASEKEKANAHLNQAKKDFEDSLNNLKKFGDDFVKHIDQNYYVPLKKDVHNLDK</sequence>
<organism evidence="2 3">
    <name type="scientific">Hyphopichia burtonii NRRL Y-1933</name>
    <dbReference type="NCBI Taxonomy" id="984485"/>
    <lineage>
        <taxon>Eukaryota</taxon>
        <taxon>Fungi</taxon>
        <taxon>Dikarya</taxon>
        <taxon>Ascomycota</taxon>
        <taxon>Saccharomycotina</taxon>
        <taxon>Pichiomycetes</taxon>
        <taxon>Debaryomycetaceae</taxon>
        <taxon>Hyphopichia</taxon>
    </lineage>
</organism>
<feature type="region of interest" description="Disordered" evidence="1">
    <location>
        <begin position="68"/>
        <end position="93"/>
    </location>
</feature>
<evidence type="ECO:0008006" key="4">
    <source>
        <dbReference type="Google" id="ProtNLM"/>
    </source>
</evidence>
<evidence type="ECO:0000313" key="2">
    <source>
        <dbReference type="EMBL" id="ODV67844.1"/>
    </source>
</evidence>
<proteinExistence type="predicted"/>
<evidence type="ECO:0000256" key="1">
    <source>
        <dbReference type="SAM" id="MobiDB-lite"/>
    </source>
</evidence>
<dbReference type="Proteomes" id="UP000095085">
    <property type="component" value="Unassembled WGS sequence"/>
</dbReference>
<feature type="region of interest" description="Disordered" evidence="1">
    <location>
        <begin position="264"/>
        <end position="288"/>
    </location>
</feature>
<dbReference type="EMBL" id="KV454540">
    <property type="protein sequence ID" value="ODV67844.1"/>
    <property type="molecule type" value="Genomic_DNA"/>
</dbReference>
<dbReference type="OrthoDB" id="4085621at2759"/>
<dbReference type="GeneID" id="30994654"/>